<evidence type="ECO:0000256" key="1">
    <source>
        <dbReference type="SAM" id="MobiDB-lite"/>
    </source>
</evidence>
<organism evidence="2 3">
    <name type="scientific">Taxus chinensis</name>
    <name type="common">Chinese yew</name>
    <name type="synonym">Taxus wallichiana var. chinensis</name>
    <dbReference type="NCBI Taxonomy" id="29808"/>
    <lineage>
        <taxon>Eukaryota</taxon>
        <taxon>Viridiplantae</taxon>
        <taxon>Streptophyta</taxon>
        <taxon>Embryophyta</taxon>
        <taxon>Tracheophyta</taxon>
        <taxon>Spermatophyta</taxon>
        <taxon>Pinopsida</taxon>
        <taxon>Pinidae</taxon>
        <taxon>Conifers II</taxon>
        <taxon>Cupressales</taxon>
        <taxon>Taxaceae</taxon>
        <taxon>Taxus</taxon>
    </lineage>
</organism>
<proteinExistence type="predicted"/>
<sequence>MPRVIGRKGTRKPISGGSEEFVPSSLGQPGREDARDAKSRQTRRPIKSRHVSQEGNVQKFKGRGFKRWPEPIGIGHVSNGTGKHGARGGVREFGKSFGQKAK</sequence>
<dbReference type="EMBL" id="JAHRHJ020000007">
    <property type="protein sequence ID" value="KAH9308221.1"/>
    <property type="molecule type" value="Genomic_DNA"/>
</dbReference>
<feature type="compositionally biased region" description="Basic residues" evidence="1">
    <location>
        <begin position="1"/>
        <end position="11"/>
    </location>
</feature>
<feature type="compositionally biased region" description="Basic residues" evidence="1">
    <location>
        <begin position="40"/>
        <end position="50"/>
    </location>
</feature>
<evidence type="ECO:0000313" key="2">
    <source>
        <dbReference type="EMBL" id="KAH9308221.1"/>
    </source>
</evidence>
<protein>
    <submittedName>
        <fullName evidence="2">Uncharacterized protein</fullName>
    </submittedName>
</protein>
<accession>A0AA38FPT7</accession>
<comment type="caution">
    <text evidence="2">The sequence shown here is derived from an EMBL/GenBank/DDBJ whole genome shotgun (WGS) entry which is preliminary data.</text>
</comment>
<dbReference type="AlphaFoldDB" id="A0AA38FPT7"/>
<feature type="region of interest" description="Disordered" evidence="1">
    <location>
        <begin position="1"/>
        <end position="102"/>
    </location>
</feature>
<feature type="compositionally biased region" description="Basic and acidic residues" evidence="1">
    <location>
        <begin position="30"/>
        <end position="39"/>
    </location>
</feature>
<feature type="non-terminal residue" evidence="2">
    <location>
        <position position="102"/>
    </location>
</feature>
<reference evidence="2 3" key="1">
    <citation type="journal article" date="2021" name="Nat. Plants">
        <title>The Taxus genome provides insights into paclitaxel biosynthesis.</title>
        <authorList>
            <person name="Xiong X."/>
            <person name="Gou J."/>
            <person name="Liao Q."/>
            <person name="Li Y."/>
            <person name="Zhou Q."/>
            <person name="Bi G."/>
            <person name="Li C."/>
            <person name="Du R."/>
            <person name="Wang X."/>
            <person name="Sun T."/>
            <person name="Guo L."/>
            <person name="Liang H."/>
            <person name="Lu P."/>
            <person name="Wu Y."/>
            <person name="Zhang Z."/>
            <person name="Ro D.K."/>
            <person name="Shang Y."/>
            <person name="Huang S."/>
            <person name="Yan J."/>
        </authorList>
    </citation>
    <scope>NUCLEOTIDE SEQUENCE [LARGE SCALE GENOMIC DNA]</scope>
    <source>
        <strain evidence="2">Ta-2019</strain>
    </source>
</reference>
<dbReference type="Proteomes" id="UP000824469">
    <property type="component" value="Unassembled WGS sequence"/>
</dbReference>
<evidence type="ECO:0000313" key="3">
    <source>
        <dbReference type="Proteomes" id="UP000824469"/>
    </source>
</evidence>
<name>A0AA38FPT7_TAXCH</name>
<keyword evidence="3" id="KW-1185">Reference proteome</keyword>
<gene>
    <name evidence="2" type="ORF">KI387_036132</name>
</gene>